<feature type="transmembrane region" description="Helical" evidence="1">
    <location>
        <begin position="12"/>
        <end position="30"/>
    </location>
</feature>
<feature type="transmembrane region" description="Helical" evidence="1">
    <location>
        <begin position="385"/>
        <end position="406"/>
    </location>
</feature>
<dbReference type="Gene3D" id="3.30.2090.10">
    <property type="entry name" value="Multidrug efflux transporter AcrB TolC docking domain, DN and DC subdomains"/>
    <property type="match status" value="2"/>
</dbReference>
<evidence type="ECO:0008006" key="4">
    <source>
        <dbReference type="Google" id="ProtNLM"/>
    </source>
</evidence>
<dbReference type="SUPFAM" id="SSF82714">
    <property type="entry name" value="Multidrug efflux transporter AcrB TolC docking domain, DN and DC subdomains"/>
    <property type="match status" value="2"/>
</dbReference>
<dbReference type="SUPFAM" id="SSF82693">
    <property type="entry name" value="Multidrug efflux transporter AcrB pore domain, PN1, PN2, PC1 and PC2 subdomains"/>
    <property type="match status" value="3"/>
</dbReference>
<reference evidence="2 3" key="1">
    <citation type="journal article" date="2016" name="Nat. Commun.">
        <title>Thousands of microbial genomes shed light on interconnected biogeochemical processes in an aquifer system.</title>
        <authorList>
            <person name="Anantharaman K."/>
            <person name="Brown C.T."/>
            <person name="Hug L.A."/>
            <person name="Sharon I."/>
            <person name="Castelle C.J."/>
            <person name="Probst A.J."/>
            <person name="Thomas B.C."/>
            <person name="Singh A."/>
            <person name="Wilkins M.J."/>
            <person name="Karaoz U."/>
            <person name="Brodie E.L."/>
            <person name="Williams K.H."/>
            <person name="Hubbard S.S."/>
            <person name="Banfield J.F."/>
        </authorList>
    </citation>
    <scope>NUCLEOTIDE SEQUENCE [LARGE SCALE GENOMIC DNA]</scope>
</reference>
<feature type="transmembrane region" description="Helical" evidence="1">
    <location>
        <begin position="858"/>
        <end position="875"/>
    </location>
</feature>
<dbReference type="Gene3D" id="3.30.70.1320">
    <property type="entry name" value="Multidrug efflux transporter AcrB pore domain like"/>
    <property type="match status" value="1"/>
</dbReference>
<dbReference type="InterPro" id="IPR001036">
    <property type="entry name" value="Acrflvin-R"/>
</dbReference>
<proteinExistence type="predicted"/>
<feature type="transmembrane region" description="Helical" evidence="1">
    <location>
        <begin position="521"/>
        <end position="541"/>
    </location>
</feature>
<keyword evidence="1" id="KW-1133">Transmembrane helix</keyword>
<dbReference type="AlphaFoldDB" id="A0A1F7RRY5"/>
<feature type="transmembrane region" description="Helical" evidence="1">
    <location>
        <begin position="359"/>
        <end position="379"/>
    </location>
</feature>
<feature type="transmembrane region" description="Helical" evidence="1">
    <location>
        <begin position="460"/>
        <end position="483"/>
    </location>
</feature>
<dbReference type="Gene3D" id="3.30.70.1440">
    <property type="entry name" value="Multidrug efflux transporter AcrB pore domain"/>
    <property type="match status" value="1"/>
</dbReference>
<feature type="transmembrane region" description="Helical" evidence="1">
    <location>
        <begin position="427"/>
        <end position="448"/>
    </location>
</feature>
<dbReference type="SUPFAM" id="SSF82866">
    <property type="entry name" value="Multidrug efflux transporter AcrB transmembrane domain"/>
    <property type="match status" value="2"/>
</dbReference>
<sequence>MKITETTLSRPIGVTVITIAIFVIGLYSLVQLDVDYLPEITYPMIKVHIWWRGATPEDIDKNIADPIERVLSTVDNLDYLDSSSIEGMYTLLVNFRYGVDVEEAYQDVITAMGRISRELPPDMDPPVIIKADPSQLPVMQVTVSSTQRDLVWLRDWCDNWLQDRIVTVPGTAGIEIVGGLKREIRVHLDPTRLLAYGLSPGGIVNTLYEENKEMFAGRVTVESREIIARTMGEFDSLDEIRNVVVAQNNQGLVYLKDIATVEDSHEDARVITRFNSQNCVKLSILKQAEANTVKVAYAVRQKLEQIKEDIPGDIEFGVVENQGDYVMAAIDSVKNSAILAALLVIAVTYFFLGSWRQIIVLIVVLPVTLVSNFLLMKTAGFSLNIFSLGGLVVAMGVVLDNSIIAIENITRLKNANVHDATPKAMNEIGTALLAATLSYLALFLPFLLVPGLISLLFKELVMVIAGIVVLSLLIAFTITPLLADRLIKNRGTGRGFSRIIDRINYSASEGYGRLLDAGLKLRWIVIIIAVTVLALGIYLVMISGSEFLPKIDDGRLMVKVIQPAGTSVEKTNNILKQIEGIIRDDKTIESYFTLAGGKVWGLYTYEIAQEGEINIQLIPKSQRTVSTDDYINMLRPELAKIPVPGGKIAIMHMKSKGIRTIGEQEVEIKVRGNDIHEIFEFAKKVAALLDQTDGLTGVNLSMDMTKPEYRVYIDRARASTLRIPIRKVAQTLRSLIHGEVATQYRDGSEYYDIRVVVPESKIISKGDIEKLILENTFGDQFYLRDIAVVKRAVGPVEIVRENQAKQIIVRADSALISIGQASEKAKNAISSLPKPNGIYLEMGGQAQMMTEMQKTAKWLLGFAIFFAFVVLAVQFESLKMPILILLCLPVCVIGMVYGLYWSGLAIGATVAIGLLVVVAATVNDGVLLLTYTEELRARKNLSPSVAVYEGAKIRFRPRIMTTISTIAGFIPLAMNLGEGGDFLQPMAIAAISGLIFEIGVALFLMPCVYLIFQRKTLSTPQIDRS</sequence>
<keyword evidence="1" id="KW-0812">Transmembrane</keyword>
<dbReference type="PANTHER" id="PTHR32063">
    <property type="match status" value="1"/>
</dbReference>
<dbReference type="PANTHER" id="PTHR32063:SF0">
    <property type="entry name" value="SWARMING MOTILITY PROTEIN SWRC"/>
    <property type="match status" value="1"/>
</dbReference>
<protein>
    <recommendedName>
        <fullName evidence="4">Acriflavin resistance protein</fullName>
    </recommendedName>
</protein>
<feature type="transmembrane region" description="Helical" evidence="1">
    <location>
        <begin position="906"/>
        <end position="931"/>
    </location>
</feature>
<dbReference type="GO" id="GO:0042910">
    <property type="term" value="F:xenobiotic transmembrane transporter activity"/>
    <property type="evidence" value="ECO:0007669"/>
    <property type="project" value="TreeGrafter"/>
</dbReference>
<dbReference type="Proteomes" id="UP000179266">
    <property type="component" value="Unassembled WGS sequence"/>
</dbReference>
<gene>
    <name evidence="2" type="ORF">A2161_17725</name>
</gene>
<organism evidence="2 3">
    <name type="scientific">Candidatus Schekmanbacteria bacterium RBG_13_48_7</name>
    <dbReference type="NCBI Taxonomy" id="1817878"/>
    <lineage>
        <taxon>Bacteria</taxon>
        <taxon>Candidatus Schekmaniibacteriota</taxon>
    </lineage>
</organism>
<dbReference type="Pfam" id="PF00873">
    <property type="entry name" value="ACR_tran"/>
    <property type="match status" value="1"/>
</dbReference>
<accession>A0A1F7RRY5</accession>
<evidence type="ECO:0000256" key="1">
    <source>
        <dbReference type="SAM" id="Phobius"/>
    </source>
</evidence>
<feature type="transmembrane region" description="Helical" evidence="1">
    <location>
        <begin position="988"/>
        <end position="1012"/>
    </location>
</feature>
<dbReference type="Gene3D" id="3.30.70.1430">
    <property type="entry name" value="Multidrug efflux transporter AcrB pore domain"/>
    <property type="match status" value="2"/>
</dbReference>
<name>A0A1F7RRY5_9BACT</name>
<feature type="transmembrane region" description="Helical" evidence="1">
    <location>
        <begin position="336"/>
        <end position="352"/>
    </location>
</feature>
<keyword evidence="1" id="KW-0472">Membrane</keyword>
<evidence type="ECO:0000313" key="3">
    <source>
        <dbReference type="Proteomes" id="UP000179266"/>
    </source>
</evidence>
<dbReference type="GO" id="GO:0005886">
    <property type="term" value="C:plasma membrane"/>
    <property type="evidence" value="ECO:0007669"/>
    <property type="project" value="TreeGrafter"/>
</dbReference>
<dbReference type="Gene3D" id="1.20.1640.10">
    <property type="entry name" value="Multidrug efflux transporter AcrB transmembrane domain"/>
    <property type="match status" value="2"/>
</dbReference>
<dbReference type="InterPro" id="IPR027463">
    <property type="entry name" value="AcrB_DN_DC_subdom"/>
</dbReference>
<feature type="transmembrane region" description="Helical" evidence="1">
    <location>
        <begin position="882"/>
        <end position="900"/>
    </location>
</feature>
<evidence type="ECO:0000313" key="2">
    <source>
        <dbReference type="EMBL" id="OGL43878.1"/>
    </source>
</evidence>
<feature type="transmembrane region" description="Helical" evidence="1">
    <location>
        <begin position="959"/>
        <end position="976"/>
    </location>
</feature>
<dbReference type="PRINTS" id="PR00702">
    <property type="entry name" value="ACRIFLAVINRP"/>
</dbReference>
<comment type="caution">
    <text evidence="2">The sequence shown here is derived from an EMBL/GenBank/DDBJ whole genome shotgun (WGS) entry which is preliminary data.</text>
</comment>
<dbReference type="EMBL" id="MGDD01000251">
    <property type="protein sequence ID" value="OGL43878.1"/>
    <property type="molecule type" value="Genomic_DNA"/>
</dbReference>